<dbReference type="Pfam" id="PF09346">
    <property type="entry name" value="SMI1_KNR4"/>
    <property type="match status" value="1"/>
</dbReference>
<dbReference type="AlphaFoldDB" id="A0AA92LTE2"/>
<dbReference type="RefSeq" id="WP_203347280.1">
    <property type="nucleotide sequence ID" value="NZ_CP069196.1"/>
</dbReference>
<sequence length="171" mass="18866">MFEQVRKEILNKAPLVADAFLEPASEEEINLLRCNVGRELPQDLVELYKTSKGQDPEKQANFAYGVALLSIGQTSSLVENYSHDGDGNVLSYTDKGIDKEYTFGKSRIPIADDCSSCLICVDLSPTEEGSFGQVILIDYDYKVALKLADSLAELISNFKKDLEPIPKGIIV</sequence>
<dbReference type="SUPFAM" id="SSF160631">
    <property type="entry name" value="SMI1/KNR4-like"/>
    <property type="match status" value="1"/>
</dbReference>
<accession>A0AA92LTE2</accession>
<dbReference type="InterPro" id="IPR018958">
    <property type="entry name" value="Knr4/Smi1-like_dom"/>
</dbReference>
<evidence type="ECO:0000259" key="1">
    <source>
        <dbReference type="SMART" id="SM00860"/>
    </source>
</evidence>
<keyword evidence="2" id="KW-0614">Plasmid</keyword>
<name>A0AA92LTE2_9VIBR</name>
<dbReference type="EMBL" id="CP069196">
    <property type="protein sequence ID" value="QRG84312.1"/>
    <property type="molecule type" value="Genomic_DNA"/>
</dbReference>
<gene>
    <name evidence="2" type="ORF">JOS67_15740</name>
</gene>
<dbReference type="InterPro" id="IPR051873">
    <property type="entry name" value="KNR4/SMI1_regulator"/>
</dbReference>
<evidence type="ECO:0000313" key="3">
    <source>
        <dbReference type="Proteomes" id="UP000596337"/>
    </source>
</evidence>
<dbReference type="PANTHER" id="PTHR47432">
    <property type="entry name" value="CELL WALL ASSEMBLY REGULATOR SMI1"/>
    <property type="match status" value="1"/>
</dbReference>
<evidence type="ECO:0000313" key="2">
    <source>
        <dbReference type="EMBL" id="QRG84312.1"/>
    </source>
</evidence>
<feature type="domain" description="Knr4/Smi1-like" evidence="1">
    <location>
        <begin position="23"/>
        <end position="137"/>
    </location>
</feature>
<dbReference type="Gene3D" id="3.40.1580.10">
    <property type="entry name" value="SMI1/KNR4-like"/>
    <property type="match status" value="1"/>
</dbReference>
<organism evidence="2 3">
    <name type="scientific">Vibrio diabolicus</name>
    <dbReference type="NCBI Taxonomy" id="50719"/>
    <lineage>
        <taxon>Bacteria</taxon>
        <taxon>Pseudomonadati</taxon>
        <taxon>Pseudomonadota</taxon>
        <taxon>Gammaproteobacteria</taxon>
        <taxon>Vibrionales</taxon>
        <taxon>Vibrionaceae</taxon>
        <taxon>Vibrio</taxon>
        <taxon>Vibrio diabolicus subgroup</taxon>
    </lineage>
</organism>
<reference evidence="2 3" key="1">
    <citation type="submission" date="2021-01" db="EMBL/GenBank/DDBJ databases">
        <title>Characterization of a novel blaVMB-2- harboring plasmid in Vibrio diabolicus.</title>
        <authorList>
            <person name="Liu M."/>
        </authorList>
    </citation>
    <scope>NUCLEOTIDE SEQUENCE [LARGE SCALE GENOMIC DNA]</scope>
    <source>
        <strain evidence="2 3">SLV18</strain>
        <plasmid evidence="2 3">pSLV18-111K</plasmid>
    </source>
</reference>
<proteinExistence type="predicted"/>
<dbReference type="SMART" id="SM00860">
    <property type="entry name" value="SMI1_KNR4"/>
    <property type="match status" value="1"/>
</dbReference>
<dbReference type="PANTHER" id="PTHR47432:SF1">
    <property type="entry name" value="CELL WALL ASSEMBLY REGULATOR SMI1"/>
    <property type="match status" value="1"/>
</dbReference>
<geneLocation type="plasmid" evidence="2 3">
    <name>pSLV18-111K</name>
</geneLocation>
<protein>
    <submittedName>
        <fullName evidence="2">SMI1/KNR4 family protein</fullName>
    </submittedName>
</protein>
<dbReference type="InterPro" id="IPR037883">
    <property type="entry name" value="Knr4/Smi1-like_sf"/>
</dbReference>
<dbReference type="Proteomes" id="UP000596337">
    <property type="component" value="Plasmid pSLV18-111K"/>
</dbReference>